<reference evidence="2" key="1">
    <citation type="submission" date="2020-01" db="EMBL/GenBank/DDBJ databases">
        <title>Viral genomes from wild and zoo birds in China.</title>
        <authorList>
            <person name="Lu J."/>
            <person name="Shan T."/>
            <person name="Yang S."/>
            <person name="Zhang W."/>
        </authorList>
    </citation>
    <scope>NUCLEOTIDE SEQUENCE</scope>
    <source>
        <strain evidence="2">Plw155urn1</strain>
    </source>
</reference>
<feature type="compositionally biased region" description="Polar residues" evidence="1">
    <location>
        <begin position="376"/>
        <end position="391"/>
    </location>
</feature>
<name>A0A6M9Z8T3_9VIRU</name>
<accession>A0A6M9Z8T3</accession>
<feature type="region of interest" description="Disordered" evidence="1">
    <location>
        <begin position="339"/>
        <end position="406"/>
    </location>
</feature>
<evidence type="ECO:0000313" key="2">
    <source>
        <dbReference type="EMBL" id="QKN89016.1"/>
    </source>
</evidence>
<feature type="compositionally biased region" description="Polar residues" evidence="1">
    <location>
        <begin position="339"/>
        <end position="356"/>
    </location>
</feature>
<evidence type="ECO:0000256" key="1">
    <source>
        <dbReference type="SAM" id="MobiDB-lite"/>
    </source>
</evidence>
<proteinExistence type="predicted"/>
<sequence length="406" mass="46051">MYIEKPVLCVAHTTFSEPKDVWMFTPELFEVIEFVKDRVKFRVTKLLLPNNRDRQMSFKNLVSFDLNYPSINQIEKALNNTPPANLPKGIRQVVFSSYAQLSVNEPFRGRQTPHIAPIYLFISRLKRQYGSETVEIIFNSAFNGQQVIAARIDLSTAVENTFIYIKTVDEAPLYATLRFPSAMLELLSIQTVYKGTTQPFSDTDEFDSNVIIANAGMAAAYIGGGLLSGLGQGLGAYAQGKMQMQMQDKTLSWYEKKQMHDIDNQRYLQQSMFDWKSHMQDREFDYGNEQQRRQIDWQRSSQAALFSQQNLYQDTQNKFTKELVETNLDSDIRRARNAQQLSGYRTDATVSGLTNSGRGGLGHPDAPRGATLPPRSASTQTNSPKVYTTRPTGFYTGPMSSDNDKI</sequence>
<dbReference type="EMBL" id="MT138201">
    <property type="protein sequence ID" value="QKN89016.1"/>
    <property type="molecule type" value="Genomic_RNA"/>
</dbReference>
<organism evidence="2">
    <name type="scientific">Riboviria sp</name>
    <dbReference type="NCBI Taxonomy" id="2585031"/>
    <lineage>
        <taxon>Viruses</taxon>
        <taxon>Riboviria</taxon>
    </lineage>
</organism>
<protein>
    <submittedName>
        <fullName evidence="2">Uncharacterized protein</fullName>
    </submittedName>
</protein>